<evidence type="ECO:0000313" key="3">
    <source>
        <dbReference type="EMBL" id="VEH70985.1"/>
    </source>
</evidence>
<dbReference type="Proteomes" id="UP000273044">
    <property type="component" value="Chromosome"/>
</dbReference>
<evidence type="ECO:0000256" key="1">
    <source>
        <dbReference type="ARBA" id="ARBA00023125"/>
    </source>
</evidence>
<protein>
    <submittedName>
        <fullName evidence="3">Copper export regulator</fullName>
    </submittedName>
</protein>
<evidence type="ECO:0000313" key="4">
    <source>
        <dbReference type="Proteomes" id="UP000273044"/>
    </source>
</evidence>
<evidence type="ECO:0000259" key="2">
    <source>
        <dbReference type="PROSITE" id="PS50937"/>
    </source>
</evidence>
<dbReference type="GO" id="GO:0003677">
    <property type="term" value="F:DNA binding"/>
    <property type="evidence" value="ECO:0007669"/>
    <property type="project" value="UniProtKB-KW"/>
</dbReference>
<dbReference type="SMART" id="SM00422">
    <property type="entry name" value="HTH_MERR"/>
    <property type="match status" value="1"/>
</dbReference>
<dbReference type="SUPFAM" id="SSF46955">
    <property type="entry name" value="Putative DNA-binding domain"/>
    <property type="match status" value="1"/>
</dbReference>
<keyword evidence="4" id="KW-1185">Reference proteome</keyword>
<dbReference type="PROSITE" id="PS00552">
    <property type="entry name" value="HTH_MERR_1"/>
    <property type="match status" value="1"/>
</dbReference>
<dbReference type="Gene3D" id="3.20.80.10">
    <property type="entry name" value="Regulatory factor, effector binding domain"/>
    <property type="match status" value="1"/>
</dbReference>
<sequence length="272" mass="30305">MTETRLIRIGEFSTLTRLSVRMLRYYDANGVLSPAATDDFTGHRFYASSQVRDATLIRQLRDVGFSVSAIAALLPQRDDPEALGRALAVQRDQLVADAEAARRRIAEIDRLISHTTRRATMADITITTHPAQLVAALRTKIDAYTDEHKVWAKLMEAFEAQDLTYTGEPCGTTFHDPEYRESDIDIEIWEPVSPGATASEPLVVRELPEQRVAVAAFRGGYDQFGPVNEELAEYITRSGLKITGPMYNRYIVGPGKTDDPAQYLTEICIPVA</sequence>
<dbReference type="Pfam" id="PF13411">
    <property type="entry name" value="MerR_1"/>
    <property type="match status" value="1"/>
</dbReference>
<name>A0A3S4UVQ6_9ACTN</name>
<organism evidence="3 4">
    <name type="scientific">Arachnia propionica</name>
    <dbReference type="NCBI Taxonomy" id="1750"/>
    <lineage>
        <taxon>Bacteria</taxon>
        <taxon>Bacillati</taxon>
        <taxon>Actinomycetota</taxon>
        <taxon>Actinomycetes</taxon>
        <taxon>Propionibacteriales</taxon>
        <taxon>Propionibacteriaceae</taxon>
        <taxon>Arachnia</taxon>
    </lineage>
</organism>
<accession>A0A3S4UVQ6</accession>
<gene>
    <name evidence="3" type="primary">hmrR</name>
    <name evidence="3" type="ORF">NCTC12967_02294</name>
</gene>
<dbReference type="GO" id="GO:0003700">
    <property type="term" value="F:DNA-binding transcription factor activity"/>
    <property type="evidence" value="ECO:0007669"/>
    <property type="project" value="InterPro"/>
</dbReference>
<dbReference type="InterPro" id="IPR011256">
    <property type="entry name" value="Reg_factor_effector_dom_sf"/>
</dbReference>
<dbReference type="InterPro" id="IPR009061">
    <property type="entry name" value="DNA-bd_dom_put_sf"/>
</dbReference>
<dbReference type="PROSITE" id="PS50937">
    <property type="entry name" value="HTH_MERR_2"/>
    <property type="match status" value="1"/>
</dbReference>
<dbReference type="AlphaFoldDB" id="A0A3S4UVQ6"/>
<keyword evidence="1" id="KW-0238">DNA-binding</keyword>
<dbReference type="PANTHER" id="PTHR30204:SF97">
    <property type="entry name" value="MERR FAMILY REGULATORY PROTEIN"/>
    <property type="match status" value="1"/>
</dbReference>
<reference evidence="3 4" key="1">
    <citation type="submission" date="2018-12" db="EMBL/GenBank/DDBJ databases">
        <authorList>
            <consortium name="Pathogen Informatics"/>
        </authorList>
    </citation>
    <scope>NUCLEOTIDE SEQUENCE [LARGE SCALE GENOMIC DNA]</scope>
    <source>
        <strain evidence="3 4">NCTC12967</strain>
    </source>
</reference>
<dbReference type="SUPFAM" id="SSF55136">
    <property type="entry name" value="Probable bacterial effector-binding domain"/>
    <property type="match status" value="1"/>
</dbReference>
<dbReference type="Pfam" id="PF06445">
    <property type="entry name" value="GyrI-like"/>
    <property type="match status" value="1"/>
</dbReference>
<dbReference type="RefSeq" id="WP_061787928.1">
    <property type="nucleotide sequence ID" value="NZ_LR134406.1"/>
</dbReference>
<dbReference type="PANTHER" id="PTHR30204">
    <property type="entry name" value="REDOX-CYCLING DRUG-SENSING TRANSCRIPTIONAL ACTIVATOR SOXR"/>
    <property type="match status" value="1"/>
</dbReference>
<dbReference type="GeneID" id="64407735"/>
<dbReference type="InterPro" id="IPR000551">
    <property type="entry name" value="MerR-type_HTH_dom"/>
</dbReference>
<dbReference type="InterPro" id="IPR029442">
    <property type="entry name" value="GyrI-like"/>
</dbReference>
<dbReference type="EMBL" id="LR134406">
    <property type="protein sequence ID" value="VEH70985.1"/>
    <property type="molecule type" value="Genomic_DNA"/>
</dbReference>
<dbReference type="SMART" id="SM00871">
    <property type="entry name" value="AraC_E_bind"/>
    <property type="match status" value="1"/>
</dbReference>
<dbReference type="Gene3D" id="1.10.1660.10">
    <property type="match status" value="1"/>
</dbReference>
<proteinExistence type="predicted"/>
<dbReference type="InterPro" id="IPR047057">
    <property type="entry name" value="MerR_fam"/>
</dbReference>
<dbReference type="InterPro" id="IPR010499">
    <property type="entry name" value="AraC_E-bd"/>
</dbReference>
<feature type="domain" description="HTH merR-type" evidence="2">
    <location>
        <begin position="6"/>
        <end position="76"/>
    </location>
</feature>